<dbReference type="InterPro" id="IPR050154">
    <property type="entry name" value="UbiB_kinase"/>
</dbReference>
<organism evidence="4 5">
    <name type="scientific">Sphingomonas turrisvirgatae</name>
    <dbReference type="NCBI Taxonomy" id="1888892"/>
    <lineage>
        <taxon>Bacteria</taxon>
        <taxon>Pseudomonadati</taxon>
        <taxon>Pseudomonadota</taxon>
        <taxon>Alphaproteobacteria</taxon>
        <taxon>Sphingomonadales</taxon>
        <taxon>Sphingomonadaceae</taxon>
        <taxon>Sphingomonas</taxon>
    </lineage>
</organism>
<sequence length="537" mass="58709">MIDLAPHDETDTTALKERERFAQILVLFGRHGLKGLAARLGLGAGGGEPLEDTRPEAIVALLRDIGPVAVKFGQILAMRSDLLEPAWVDALSKLQDRVPPLPFAAVQPLIEEAIGGPIETSFSHFETEALAAGSIAQAHAATLLDGRDVIVKIRRPGIERIVDADLRLLRRLARVAERRIPEIARLKPDELLRHFAESLAREMDLSAEARASDAIGEYLKTYGVRTARFDWELSGRRVNIQERLRGFPASDLDAARRSDLDLATLASTYAQAILRMIIINGHFHADPHPGNVFFLEDGTLGLIDFGAVGTLLPRRREELVRLGLAIASEDTGGVVDILMLWAGDPDVERVRLEEAMAELIDRFSNVLLDQIDLADIFQMVFAILRDFHLALPPDLALVLRTLLTAEGFVRRIDPAFDIARELAPIAKELMRERASPARLRGEAGKLLAALGRAVLSTPNLVGQIEKVARTGSITVSIAPKDLERLRGRERAGRGTPQLYPATLAICAAIVFSSQPLLAGLLAFGAVALAVFEGVRRR</sequence>
<keyword evidence="5" id="KW-1185">Reference proteome</keyword>
<keyword evidence="2" id="KW-0472">Membrane</keyword>
<evidence type="ECO:0000313" key="5">
    <source>
        <dbReference type="Proteomes" id="UP000094487"/>
    </source>
</evidence>
<dbReference type="PANTHER" id="PTHR10566:SF113">
    <property type="entry name" value="PROTEIN ACTIVITY OF BC1 COMPLEX KINASE 7, CHLOROPLASTIC"/>
    <property type="match status" value="1"/>
</dbReference>
<dbReference type="Pfam" id="PF03109">
    <property type="entry name" value="ABC1"/>
    <property type="match status" value="1"/>
</dbReference>
<evidence type="ECO:0000256" key="1">
    <source>
        <dbReference type="ARBA" id="ARBA00009670"/>
    </source>
</evidence>
<keyword evidence="4" id="KW-0830">Ubiquinone</keyword>
<comment type="similarity">
    <text evidence="1">Belongs to the protein kinase superfamily. ADCK protein kinase family.</text>
</comment>
<dbReference type="SUPFAM" id="SSF56112">
    <property type="entry name" value="Protein kinase-like (PK-like)"/>
    <property type="match status" value="1"/>
</dbReference>
<dbReference type="STRING" id="1888892.BFL28_03650"/>
<reference evidence="4 5" key="1">
    <citation type="submission" date="2016-08" db="EMBL/GenBank/DDBJ databases">
        <title>Draft genome of the agarase producing Sphingomonas sp. MCT13.</title>
        <authorList>
            <person name="D'Andrea M.M."/>
            <person name="Rossolini G.M."/>
            <person name="Thaller M.C."/>
        </authorList>
    </citation>
    <scope>NUCLEOTIDE SEQUENCE [LARGE SCALE GENOMIC DNA]</scope>
    <source>
        <strain evidence="4 5">MCT13</strain>
    </source>
</reference>
<keyword evidence="2" id="KW-0812">Transmembrane</keyword>
<dbReference type="OrthoDB" id="9795390at2"/>
<evidence type="ECO:0000259" key="3">
    <source>
        <dbReference type="Pfam" id="PF03109"/>
    </source>
</evidence>
<gene>
    <name evidence="4" type="ORF">BFL28_03650</name>
</gene>
<protein>
    <submittedName>
        <fullName evidence="4">Ubiquinone biosynthesis protein</fullName>
    </submittedName>
</protein>
<dbReference type="EMBL" id="MDDS01000046">
    <property type="protein sequence ID" value="ODP36818.1"/>
    <property type="molecule type" value="Genomic_DNA"/>
</dbReference>
<feature type="transmembrane region" description="Helical" evidence="2">
    <location>
        <begin position="498"/>
        <end position="531"/>
    </location>
</feature>
<evidence type="ECO:0000256" key="2">
    <source>
        <dbReference type="SAM" id="Phobius"/>
    </source>
</evidence>
<dbReference type="PANTHER" id="PTHR10566">
    <property type="entry name" value="CHAPERONE-ACTIVITY OF BC1 COMPLEX CABC1 -RELATED"/>
    <property type="match status" value="1"/>
</dbReference>
<dbReference type="InterPro" id="IPR011009">
    <property type="entry name" value="Kinase-like_dom_sf"/>
</dbReference>
<proteinExistence type="inferred from homology"/>
<evidence type="ECO:0000313" key="4">
    <source>
        <dbReference type="EMBL" id="ODP36818.1"/>
    </source>
</evidence>
<comment type="caution">
    <text evidence="4">The sequence shown here is derived from an EMBL/GenBank/DDBJ whole genome shotgun (WGS) entry which is preliminary data.</text>
</comment>
<accession>A0A1E3LSQ8</accession>
<feature type="domain" description="ABC1 atypical kinase-like" evidence="3">
    <location>
        <begin position="93"/>
        <end position="336"/>
    </location>
</feature>
<dbReference type="Proteomes" id="UP000094487">
    <property type="component" value="Unassembled WGS sequence"/>
</dbReference>
<name>A0A1E3LSQ8_9SPHN</name>
<dbReference type="InterPro" id="IPR004147">
    <property type="entry name" value="ABC1_dom"/>
</dbReference>
<dbReference type="CDD" id="cd05121">
    <property type="entry name" value="ABC1_ADCK3-like"/>
    <property type="match status" value="1"/>
</dbReference>
<dbReference type="AlphaFoldDB" id="A0A1E3LSQ8"/>
<keyword evidence="2" id="KW-1133">Transmembrane helix</keyword>
<dbReference type="RefSeq" id="WP_069321311.1">
    <property type="nucleotide sequence ID" value="NZ_MDDS01000046.1"/>
</dbReference>